<proteinExistence type="predicted"/>
<comment type="subcellular location">
    <subcellularLocation>
        <location evidence="1">Cell surface</location>
    </subcellularLocation>
</comment>
<dbReference type="AlphaFoldDB" id="A0A947G879"/>
<keyword evidence="3" id="KW-0812">Transmembrane</keyword>
<evidence type="ECO:0000256" key="3">
    <source>
        <dbReference type="SAM" id="Phobius"/>
    </source>
</evidence>
<evidence type="ECO:0000313" key="5">
    <source>
        <dbReference type="Proteomes" id="UP000748108"/>
    </source>
</evidence>
<dbReference type="NCBIfam" id="TIGR02532">
    <property type="entry name" value="IV_pilin_GFxxxE"/>
    <property type="match status" value="1"/>
</dbReference>
<gene>
    <name evidence="4" type="ORF">KM312_00045</name>
</gene>
<comment type="caution">
    <text evidence="4">The sequence shown here is derived from an EMBL/GenBank/DDBJ whole genome shotgun (WGS) entry which is preliminary data.</text>
</comment>
<dbReference type="InterPro" id="IPR012902">
    <property type="entry name" value="N_methyl_site"/>
</dbReference>
<dbReference type="EMBL" id="JAHHQF010000002">
    <property type="protein sequence ID" value="MBT9281061.1"/>
    <property type="molecule type" value="Genomic_DNA"/>
</dbReference>
<keyword evidence="2" id="KW-0178">Competence</keyword>
<sequence length="186" mass="20014">MSVLFLFQGNCHGKPLFHPTGASASGQCEADRAFTLVEVLVALGLTLLLALMTAQLLGLSRLTLARSESESDAVRRIEATARVFRTLSDEALRRWEASPADCPVPPEPQGRWHACPSETGTSDPADPTGGGLQCCVRTLTPEELRAAFPTALSGEATRFWGIRIWVGGPLGAKTFDVWLRPKEGTP</sequence>
<feature type="transmembrane region" description="Helical" evidence="3">
    <location>
        <begin position="39"/>
        <end position="59"/>
    </location>
</feature>
<dbReference type="Proteomes" id="UP000748108">
    <property type="component" value="Unassembled WGS sequence"/>
</dbReference>
<keyword evidence="3" id="KW-1133">Transmembrane helix</keyword>
<evidence type="ECO:0000256" key="2">
    <source>
        <dbReference type="ARBA" id="ARBA00023287"/>
    </source>
</evidence>
<reference evidence="4" key="1">
    <citation type="journal article" date="2021" name="Microbiology">
        <title>Metagenomic Analysis of the Microbial Community in the Underground Coal Fire Area (Kemerovo Region, Russia) Revealed Predominance of Thermophilic Members of the Phyla Deinococcus-thermus, Aquificae, and Firmicutes.</title>
        <authorList>
            <person name="Kadnikov V."/>
            <person name="Mardanov A.V."/>
            <person name="Beletsky A.V."/>
            <person name="Karnachuk O.V."/>
            <person name="Ravin N.V."/>
        </authorList>
    </citation>
    <scope>NUCLEOTIDE SEQUENCE</scope>
    <source>
        <strain evidence="4">RBS10-49</strain>
    </source>
</reference>
<evidence type="ECO:0000256" key="1">
    <source>
        <dbReference type="ARBA" id="ARBA00004241"/>
    </source>
</evidence>
<keyword evidence="3" id="KW-0472">Membrane</keyword>
<organism evidence="4 5">
    <name type="scientific">Hydrogenibacillus schlegelii</name>
    <name type="common">Bacillus schlegelii</name>
    <dbReference type="NCBI Taxonomy" id="1484"/>
    <lineage>
        <taxon>Bacteria</taxon>
        <taxon>Bacillati</taxon>
        <taxon>Bacillota</taxon>
        <taxon>Bacilli</taxon>
        <taxon>Bacillales</taxon>
        <taxon>Bacillales Family X. Incertae Sedis</taxon>
        <taxon>Hydrogenibacillus</taxon>
    </lineage>
</organism>
<protein>
    <submittedName>
        <fullName evidence="4">Prepilin-type N-terminal cleavage/methylation domain-containing protein</fullName>
    </submittedName>
</protein>
<name>A0A947G879_HYDSH</name>
<dbReference type="GO" id="GO:0009986">
    <property type="term" value="C:cell surface"/>
    <property type="evidence" value="ECO:0007669"/>
    <property type="project" value="UniProtKB-SubCell"/>
</dbReference>
<evidence type="ECO:0000313" key="4">
    <source>
        <dbReference type="EMBL" id="MBT9281061.1"/>
    </source>
</evidence>
<accession>A0A947G879</accession>
<dbReference type="GO" id="GO:0030420">
    <property type="term" value="P:establishment of competence for transformation"/>
    <property type="evidence" value="ECO:0007669"/>
    <property type="project" value="UniProtKB-KW"/>
</dbReference>
<dbReference type="Pfam" id="PF07963">
    <property type="entry name" value="N_methyl"/>
    <property type="match status" value="1"/>
</dbReference>